<dbReference type="InterPro" id="IPR003593">
    <property type="entry name" value="AAA+_ATPase"/>
</dbReference>
<evidence type="ECO:0000256" key="8">
    <source>
        <dbReference type="ARBA" id="ARBA00022967"/>
    </source>
</evidence>
<sequence>MPSVVEIEGLVKRYDSREVVRGIDLSVPAGRCFGVLGPNGAGKTTTLRLLLGQSPVNGGAIRVFGLPIPQAGRAVRARTGVVPQTDNLDPDFTVAENLRVYGRYFGIAAATLDARIRELLEFVGLTDRANARIATLSGGMKRRLTIARALINDPELVVLDEPTTGLDPQVRHMIWGRLRDLRQAGKTLLLTTHYMEEAERLCDELVIMDQGRILEQGTPAALIKKHAEPEVLEVRGEEQLARRALESAGDGRFEVIGDTYYYYTRDAREVVKRLEGMPGLTFLHRPANLEDVFLKLTGRELRD</sequence>
<accession>A0A1B4XCW3</accession>
<dbReference type="InParanoid" id="A0A1B4XCW3"/>
<proteinExistence type="inferred from homology"/>
<dbReference type="RefSeq" id="WP_096359292.1">
    <property type="nucleotide sequence ID" value="NZ_AP014879.1"/>
</dbReference>
<reference evidence="11 12" key="1">
    <citation type="submission" date="2015-05" db="EMBL/GenBank/DDBJ databases">
        <title>Complete genome sequence of a sulfur-oxidizing gammaproteobacterium strain HA5.</title>
        <authorList>
            <person name="Miura A."/>
            <person name="Kojima H."/>
            <person name="Fukui M."/>
        </authorList>
    </citation>
    <scope>NUCLEOTIDE SEQUENCE [LARGE SCALE GENOMIC DNA]</scope>
    <source>
        <strain evidence="11 12">HA5</strain>
    </source>
</reference>
<dbReference type="EMBL" id="AP014879">
    <property type="protein sequence ID" value="BAV32610.1"/>
    <property type="molecule type" value="Genomic_DNA"/>
</dbReference>
<keyword evidence="5" id="KW-1003">Cell membrane</keyword>
<keyword evidence="7 11" id="KW-0067">ATP-binding</keyword>
<dbReference type="GO" id="GO:0016887">
    <property type="term" value="F:ATP hydrolysis activity"/>
    <property type="evidence" value="ECO:0007669"/>
    <property type="project" value="InterPro"/>
</dbReference>
<dbReference type="PANTHER" id="PTHR42711:SF5">
    <property type="entry name" value="ABC TRANSPORTER ATP-BINDING PROTEIN NATA"/>
    <property type="match status" value="1"/>
</dbReference>
<dbReference type="Gene3D" id="3.40.50.300">
    <property type="entry name" value="P-loop containing nucleotide triphosphate hydrolases"/>
    <property type="match status" value="1"/>
</dbReference>
<dbReference type="GO" id="GO:0005524">
    <property type="term" value="F:ATP binding"/>
    <property type="evidence" value="ECO:0007669"/>
    <property type="project" value="UniProtKB-KW"/>
</dbReference>
<dbReference type="PANTHER" id="PTHR42711">
    <property type="entry name" value="ABC TRANSPORTER ATP-BINDING PROTEIN"/>
    <property type="match status" value="1"/>
</dbReference>
<dbReference type="KEGG" id="slim:SCL_0288"/>
<keyword evidence="6" id="KW-0547">Nucleotide-binding</keyword>
<keyword evidence="3" id="KW-0813">Transport</keyword>
<evidence type="ECO:0000256" key="6">
    <source>
        <dbReference type="ARBA" id="ARBA00022741"/>
    </source>
</evidence>
<keyword evidence="12" id="KW-1185">Reference proteome</keyword>
<evidence type="ECO:0000256" key="1">
    <source>
        <dbReference type="ARBA" id="ARBA00004236"/>
    </source>
</evidence>
<comment type="subcellular location">
    <subcellularLocation>
        <location evidence="1">Cell membrane</location>
    </subcellularLocation>
</comment>
<dbReference type="InterPro" id="IPR027417">
    <property type="entry name" value="P-loop_NTPase"/>
</dbReference>
<keyword evidence="9" id="KW-0472">Membrane</keyword>
<dbReference type="InterPro" id="IPR003439">
    <property type="entry name" value="ABC_transporter-like_ATP-bd"/>
</dbReference>
<dbReference type="GO" id="GO:0005886">
    <property type="term" value="C:plasma membrane"/>
    <property type="evidence" value="ECO:0007669"/>
    <property type="project" value="UniProtKB-SubCell"/>
</dbReference>
<evidence type="ECO:0000256" key="9">
    <source>
        <dbReference type="ARBA" id="ARBA00023136"/>
    </source>
</evidence>
<evidence type="ECO:0000256" key="4">
    <source>
        <dbReference type="ARBA" id="ARBA00022458"/>
    </source>
</evidence>
<dbReference type="PROSITE" id="PS50893">
    <property type="entry name" value="ABC_TRANSPORTER_2"/>
    <property type="match status" value="1"/>
</dbReference>
<evidence type="ECO:0000313" key="11">
    <source>
        <dbReference type="EMBL" id="BAV32610.1"/>
    </source>
</evidence>
<feature type="domain" description="ABC transporter" evidence="10">
    <location>
        <begin position="5"/>
        <end position="235"/>
    </location>
</feature>
<dbReference type="InterPro" id="IPR050763">
    <property type="entry name" value="ABC_transporter_ATP-binding"/>
</dbReference>
<evidence type="ECO:0000256" key="3">
    <source>
        <dbReference type="ARBA" id="ARBA00022448"/>
    </source>
</evidence>
<dbReference type="OrthoDB" id="9775490at2"/>
<gene>
    <name evidence="11" type="ORF">SCL_0288</name>
</gene>
<dbReference type="SUPFAM" id="SSF52540">
    <property type="entry name" value="P-loop containing nucleoside triphosphate hydrolases"/>
    <property type="match status" value="1"/>
</dbReference>
<dbReference type="FunFam" id="3.40.50.300:FF:000589">
    <property type="entry name" value="ABC transporter, ATP-binding subunit"/>
    <property type="match status" value="1"/>
</dbReference>
<evidence type="ECO:0000256" key="5">
    <source>
        <dbReference type="ARBA" id="ARBA00022475"/>
    </source>
</evidence>
<dbReference type="PROSITE" id="PS00211">
    <property type="entry name" value="ABC_TRANSPORTER_1"/>
    <property type="match status" value="1"/>
</dbReference>
<keyword evidence="4" id="KW-0536">Nodulation</keyword>
<organism evidence="11 12">
    <name type="scientific">Sulfuricaulis limicola</name>
    <dbReference type="NCBI Taxonomy" id="1620215"/>
    <lineage>
        <taxon>Bacteria</taxon>
        <taxon>Pseudomonadati</taxon>
        <taxon>Pseudomonadota</taxon>
        <taxon>Gammaproteobacteria</taxon>
        <taxon>Acidiferrobacterales</taxon>
        <taxon>Acidiferrobacteraceae</taxon>
        <taxon>Sulfuricaulis</taxon>
    </lineage>
</organism>
<dbReference type="Pfam" id="PF00005">
    <property type="entry name" value="ABC_tran"/>
    <property type="match status" value="1"/>
</dbReference>
<evidence type="ECO:0000256" key="7">
    <source>
        <dbReference type="ARBA" id="ARBA00022840"/>
    </source>
</evidence>
<name>A0A1B4XCW3_9GAMM</name>
<dbReference type="SMART" id="SM00382">
    <property type="entry name" value="AAA"/>
    <property type="match status" value="1"/>
</dbReference>
<protein>
    <submittedName>
        <fullName evidence="11">ABC transporter ATP-binding protein</fullName>
    </submittedName>
</protein>
<dbReference type="InterPro" id="IPR017871">
    <property type="entry name" value="ABC_transporter-like_CS"/>
</dbReference>
<evidence type="ECO:0000259" key="10">
    <source>
        <dbReference type="PROSITE" id="PS50893"/>
    </source>
</evidence>
<comment type="similarity">
    <text evidence="2">Belongs to the ABC transporter superfamily.</text>
</comment>
<evidence type="ECO:0000256" key="2">
    <source>
        <dbReference type="ARBA" id="ARBA00005417"/>
    </source>
</evidence>
<keyword evidence="8" id="KW-1278">Translocase</keyword>
<dbReference type="AlphaFoldDB" id="A0A1B4XCW3"/>
<dbReference type="Proteomes" id="UP000243180">
    <property type="component" value="Chromosome"/>
</dbReference>
<evidence type="ECO:0000313" key="12">
    <source>
        <dbReference type="Proteomes" id="UP000243180"/>
    </source>
</evidence>